<dbReference type="GO" id="GO:0042797">
    <property type="term" value="P:tRNA transcription by RNA polymerase III"/>
    <property type="evidence" value="ECO:0007669"/>
    <property type="project" value="TreeGrafter"/>
</dbReference>
<protein>
    <recommendedName>
        <fullName evidence="4">DNA-directed RNA polymerase subunit Rpo5</fullName>
        <ecNumber evidence="4">2.7.7.6</ecNumber>
    </recommendedName>
    <alternativeName>
        <fullName evidence="4">DNA-directed RNA polymerase subunit H</fullName>
    </alternativeName>
</protein>
<comment type="similarity">
    <text evidence="4">Belongs to the archaeal Rpo5/eukaryotic RPB5 RNA polymerase subunit family.</text>
</comment>
<dbReference type="Proteomes" id="UP000732619">
    <property type="component" value="Unassembled WGS sequence"/>
</dbReference>
<evidence type="ECO:0000256" key="3">
    <source>
        <dbReference type="ARBA" id="ARBA00023163"/>
    </source>
</evidence>
<name>A0A8T3VY45_METOL</name>
<dbReference type="PANTHER" id="PTHR10535">
    <property type="entry name" value="DNA-DIRECTED RNA POLYMERASES I, II, AND III SUBUNIT RPABC1"/>
    <property type="match status" value="1"/>
</dbReference>
<dbReference type="InterPro" id="IPR014381">
    <property type="entry name" value="Arch_Rpo5/euc_Rpb5"/>
</dbReference>
<reference evidence="6" key="1">
    <citation type="submission" date="2019-04" db="EMBL/GenBank/DDBJ databases">
        <title>Evolution of Biomass-Degrading Anaerobic Consortia Revealed by Metagenomics.</title>
        <authorList>
            <person name="Peng X."/>
        </authorList>
    </citation>
    <scope>NUCLEOTIDE SEQUENCE</scope>
    <source>
        <strain evidence="6">SIG14</strain>
    </source>
</reference>
<dbReference type="GO" id="GO:0003899">
    <property type="term" value="F:DNA-directed RNA polymerase activity"/>
    <property type="evidence" value="ECO:0007669"/>
    <property type="project" value="UniProtKB-UniRule"/>
</dbReference>
<sequence>MLAFNILNHSAVPKHEILSDDEIEEIFADVDYDISQLPKIRVNDPVSKAIGAEEGQVLKITRKSETAGIFVTYRLVSGENNQK</sequence>
<dbReference type="NCBIfam" id="NF007129">
    <property type="entry name" value="PRK09570.1"/>
    <property type="match status" value="1"/>
</dbReference>
<comment type="catalytic activity">
    <reaction evidence="4">
        <text>RNA(n) + a ribonucleoside 5'-triphosphate = RNA(n+1) + diphosphate</text>
        <dbReference type="Rhea" id="RHEA:21248"/>
        <dbReference type="Rhea" id="RHEA-COMP:14527"/>
        <dbReference type="Rhea" id="RHEA-COMP:17342"/>
        <dbReference type="ChEBI" id="CHEBI:33019"/>
        <dbReference type="ChEBI" id="CHEBI:61557"/>
        <dbReference type="ChEBI" id="CHEBI:140395"/>
        <dbReference type="EC" id="2.7.7.6"/>
    </reaction>
</comment>
<dbReference type="Pfam" id="PF01191">
    <property type="entry name" value="RNA_pol_Rpb5_C"/>
    <property type="match status" value="1"/>
</dbReference>
<organism evidence="6 7">
    <name type="scientific">Methanobrevibacter olleyae</name>
    <dbReference type="NCBI Taxonomy" id="294671"/>
    <lineage>
        <taxon>Archaea</taxon>
        <taxon>Methanobacteriati</taxon>
        <taxon>Methanobacteriota</taxon>
        <taxon>Methanomada group</taxon>
        <taxon>Methanobacteria</taxon>
        <taxon>Methanobacteriales</taxon>
        <taxon>Methanobacteriaceae</taxon>
        <taxon>Methanobrevibacter</taxon>
    </lineage>
</organism>
<evidence type="ECO:0000256" key="2">
    <source>
        <dbReference type="ARBA" id="ARBA00022695"/>
    </source>
</evidence>
<evidence type="ECO:0000256" key="1">
    <source>
        <dbReference type="ARBA" id="ARBA00022478"/>
    </source>
</evidence>
<evidence type="ECO:0000259" key="5">
    <source>
        <dbReference type="Pfam" id="PF01191"/>
    </source>
</evidence>
<dbReference type="GO" id="GO:0006366">
    <property type="term" value="P:transcription by RNA polymerase II"/>
    <property type="evidence" value="ECO:0007669"/>
    <property type="project" value="TreeGrafter"/>
</dbReference>
<comment type="caution">
    <text evidence="6">The sequence shown here is derived from an EMBL/GenBank/DDBJ whole genome shotgun (WGS) entry which is preliminary data.</text>
</comment>
<dbReference type="GO" id="GO:0005737">
    <property type="term" value="C:cytoplasm"/>
    <property type="evidence" value="ECO:0007669"/>
    <property type="project" value="UniProtKB-SubCell"/>
</dbReference>
<keyword evidence="1 4" id="KW-0240">DNA-directed RNA polymerase</keyword>
<dbReference type="GO" id="GO:0000428">
    <property type="term" value="C:DNA-directed RNA polymerase complex"/>
    <property type="evidence" value="ECO:0007669"/>
    <property type="project" value="UniProtKB-KW"/>
</dbReference>
<evidence type="ECO:0000313" key="7">
    <source>
        <dbReference type="Proteomes" id="UP000732619"/>
    </source>
</evidence>
<dbReference type="InterPro" id="IPR035913">
    <property type="entry name" value="RPB5-like_sf"/>
</dbReference>
<dbReference type="AlphaFoldDB" id="A0A8T3VY45"/>
<gene>
    <name evidence="4" type="primary">rpo5</name>
    <name evidence="4" type="synonym">rpoH</name>
    <name evidence="6" type="ORF">E7Z75_09275</name>
</gene>
<accession>A0A8T3VY45</accession>
<dbReference type="GO" id="GO:0003677">
    <property type="term" value="F:DNA binding"/>
    <property type="evidence" value="ECO:0007669"/>
    <property type="project" value="InterPro"/>
</dbReference>
<keyword evidence="2 4" id="KW-0548">Nucleotidyltransferase</keyword>
<comment type="function">
    <text evidence="4">DNA-dependent RNA polymerase (RNAP) catalyzes the transcription of DNA into RNA using the four ribonucleoside triphosphates as substrates.</text>
</comment>
<evidence type="ECO:0000256" key="4">
    <source>
        <dbReference type="HAMAP-Rule" id="MF_00025"/>
    </source>
</evidence>
<keyword evidence="3 4" id="KW-0804">Transcription</keyword>
<evidence type="ECO:0000313" key="6">
    <source>
        <dbReference type="EMBL" id="MBE6513308.1"/>
    </source>
</evidence>
<keyword evidence="4" id="KW-0963">Cytoplasm</keyword>
<feature type="domain" description="RNA polymerase subunit H/Rpb5 C-terminal" evidence="5">
    <location>
        <begin position="4"/>
        <end position="76"/>
    </location>
</feature>
<dbReference type="EMBL" id="SUTG01000067">
    <property type="protein sequence ID" value="MBE6513308.1"/>
    <property type="molecule type" value="Genomic_DNA"/>
</dbReference>
<proteinExistence type="inferred from homology"/>
<dbReference type="InterPro" id="IPR000783">
    <property type="entry name" value="RNA_pol_subH/Rpb5_C"/>
</dbReference>
<dbReference type="Gene3D" id="3.90.940.20">
    <property type="entry name" value="RPB5-like RNA polymerase subunit"/>
    <property type="match status" value="1"/>
</dbReference>
<dbReference type="HAMAP" id="MF_00025">
    <property type="entry name" value="RNApol_Rpo5_RPB5"/>
    <property type="match status" value="1"/>
</dbReference>
<comment type="subcellular location">
    <subcellularLocation>
        <location evidence="4">Cytoplasm</location>
    </subcellularLocation>
</comment>
<dbReference type="EC" id="2.7.7.6" evidence="4"/>
<keyword evidence="4 6" id="KW-0808">Transferase</keyword>
<dbReference type="PANTHER" id="PTHR10535:SF0">
    <property type="entry name" value="DNA-DIRECTED RNA POLYMERASES I, II, AND III SUBUNIT RPABC1"/>
    <property type="match status" value="1"/>
</dbReference>
<dbReference type="SUPFAM" id="SSF55287">
    <property type="entry name" value="RPB5-like RNA polymerase subunit"/>
    <property type="match status" value="1"/>
</dbReference>
<dbReference type="GO" id="GO:0006362">
    <property type="term" value="P:transcription elongation by RNA polymerase I"/>
    <property type="evidence" value="ECO:0007669"/>
    <property type="project" value="TreeGrafter"/>
</dbReference>
<comment type="subunit">
    <text evidence="4">Part of the RNA polymerase complex.</text>
</comment>